<dbReference type="EMBL" id="JHEG02000058">
    <property type="protein sequence ID" value="KIE08595.1"/>
    <property type="molecule type" value="Genomic_DNA"/>
</dbReference>
<keyword evidence="1" id="KW-0732">Signal</keyword>
<proteinExistence type="predicted"/>
<dbReference type="Proteomes" id="UP000029738">
    <property type="component" value="Unassembled WGS sequence"/>
</dbReference>
<dbReference type="Gene3D" id="3.20.20.80">
    <property type="entry name" value="Glycosidases"/>
    <property type="match status" value="1"/>
</dbReference>
<name>A0A0C1R8I2_9CYAN</name>
<evidence type="ECO:0000313" key="2">
    <source>
        <dbReference type="EMBL" id="KAF3883938.1"/>
    </source>
</evidence>
<feature type="signal peptide" evidence="1">
    <location>
        <begin position="1"/>
        <end position="34"/>
    </location>
</feature>
<feature type="chain" id="PRO_5036532860" evidence="1">
    <location>
        <begin position="35"/>
        <end position="820"/>
    </location>
</feature>
<gene>
    <name evidence="3" type="ORF">DA73_0229065</name>
    <name evidence="2" type="ORF">DA73_0400040290</name>
</gene>
<dbReference type="AlphaFoldDB" id="A0A0C1R8I2"/>
<protein>
    <submittedName>
        <fullName evidence="3">Uncharacterized protein</fullName>
    </submittedName>
</protein>
<comment type="caution">
    <text evidence="3">The sequence shown here is derived from an EMBL/GenBank/DDBJ whole genome shotgun (WGS) entry which is preliminary data.</text>
</comment>
<dbReference type="SUPFAM" id="SSF49344">
    <property type="entry name" value="CBD9-like"/>
    <property type="match status" value="1"/>
</dbReference>
<dbReference type="OrthoDB" id="9802522at2"/>
<evidence type="ECO:0000256" key="1">
    <source>
        <dbReference type="SAM" id="SignalP"/>
    </source>
</evidence>
<evidence type="ECO:0000313" key="3">
    <source>
        <dbReference type="EMBL" id="KIE08595.1"/>
    </source>
</evidence>
<evidence type="ECO:0000313" key="4">
    <source>
        <dbReference type="Proteomes" id="UP000029738"/>
    </source>
</evidence>
<dbReference type="STRING" id="1479485.DA73_0229065"/>
<keyword evidence="4" id="KW-1185">Reference proteome</keyword>
<accession>A0A0C1R8I2</accession>
<reference evidence="3" key="1">
    <citation type="journal article" date="2015" name="Genome Announc.">
        <title>Draft Genome Sequence of Tolypothrix boutellei Strain VB521301.</title>
        <authorList>
            <person name="Chandrababunaidu M.M."/>
            <person name="Singh D."/>
            <person name="Sen D."/>
            <person name="Bhan S."/>
            <person name="Das S."/>
            <person name="Gupta A."/>
            <person name="Adhikary S.P."/>
            <person name="Tripathy S."/>
        </authorList>
    </citation>
    <scope>NUCLEOTIDE SEQUENCE</scope>
    <source>
        <strain evidence="3">VB521301</strain>
    </source>
</reference>
<dbReference type="RefSeq" id="WP_038092214.1">
    <property type="nucleotide sequence ID" value="NZ_JHEG04000002.1"/>
</dbReference>
<dbReference type="SUPFAM" id="SSF51445">
    <property type="entry name" value="(Trans)glycosidases"/>
    <property type="match status" value="1"/>
</dbReference>
<reference evidence="2" key="2">
    <citation type="submission" date="2019-11" db="EMBL/GenBank/DDBJ databases">
        <title>Improved Assembly of Tolypothrix boutellei genome.</title>
        <authorList>
            <person name="Sarangi A.N."/>
            <person name="Mukherjee M."/>
            <person name="Ghosh S."/>
            <person name="Singh D."/>
            <person name="Das A."/>
            <person name="Kant S."/>
            <person name="Prusty A."/>
            <person name="Tripathy S."/>
        </authorList>
    </citation>
    <scope>NUCLEOTIDE SEQUENCE</scope>
    <source>
        <strain evidence="2">VB521301</strain>
    </source>
</reference>
<dbReference type="EMBL" id="JHEG04000002">
    <property type="protein sequence ID" value="KAF3883938.1"/>
    <property type="molecule type" value="Genomic_DNA"/>
</dbReference>
<sequence length="820" mass="91747">MKQQPENLKSPLRYVRKSLVAVMLCSLLSATCSAKSASNNNTAQLPPRYTGLAPNSPFGLDFGYSDPKTIGAIAQDLGVKWIRGIQVEFDPWNGDPKILRDRINTLKSYGVSSLQTPFYPVDWKEKDKLGPPRNVDAYVQKFYNWVAATHDLMPYYEHWNEPWVDEWAWNGGTAEEYRDIIKRIWKKVKADYPNVNLIGGGSLAYNRDVMYAKGNDTGYADGSVNHAYAFPSLSTFHSVLMQLTLDKKFSKTQGRAGAWQTEFGTFRDMYSSDRDIWVARTIPSSYLIHMLAGYYAQRPVRAFWFNWSGHGMHDIANNEPAKDAYRTMTRVLEGTKIVDDVFPTSKSIWGMVFKNDYSTDNRARAALFVNAPFYGDIGNPWDPKGGSQAKGNIPSDEYSGTVSLSHAKNIQVYDYRGNRISNLSKIPLNPVEVVYIIADMPTAQLKQILQNADFHLKNEIKVTALSLSGPVVKGRTIDIKIENVVNKPRSGTVAIVPPKGWTLSTKSLSFENLQPGEQKILSFPIESFTANNDNNYEMSYSLLVKDKSSPQTGNWKIQSAYAPKKTINVDGNLQDWSDVIATNMGNGAYKFKVAWDSNNLYFAAEVADDKHAPFPPFDPSFAWFRENRVDGAKGDDNIDGLFINLDCTKNNPDDLLKGHVLYEKALAADVDYEFFATYSTGNKSELWRYRAPGTNHQGYYPTNATLNPALMKMKASPSGGAEGKIQFTRSGNKTIYEGAISLNAIPELKSELSRLKAGDSYFPNLAWRVNGGNQGKKFWTIESGQWEEGGYGFVPQWLSGSLANGGRVISRWAFINGDGK</sequence>
<dbReference type="Gene3D" id="2.60.40.1190">
    <property type="match status" value="1"/>
</dbReference>
<organism evidence="3">
    <name type="scientific">Tolypothrix bouteillei VB521301</name>
    <dbReference type="NCBI Taxonomy" id="1479485"/>
    <lineage>
        <taxon>Bacteria</taxon>
        <taxon>Bacillati</taxon>
        <taxon>Cyanobacteriota</taxon>
        <taxon>Cyanophyceae</taxon>
        <taxon>Nostocales</taxon>
        <taxon>Tolypothrichaceae</taxon>
        <taxon>Tolypothrix</taxon>
    </lineage>
</organism>
<dbReference type="InterPro" id="IPR017853">
    <property type="entry name" value="GH"/>
</dbReference>